<protein>
    <submittedName>
        <fullName evidence="2">Uncharacterized protein</fullName>
    </submittedName>
</protein>
<reference evidence="2" key="1">
    <citation type="submission" date="2023-07" db="EMBL/GenBank/DDBJ databases">
        <title>draft genome sequence of fig (Ficus carica).</title>
        <authorList>
            <person name="Takahashi T."/>
            <person name="Nishimura K."/>
        </authorList>
    </citation>
    <scope>NUCLEOTIDE SEQUENCE</scope>
</reference>
<gene>
    <name evidence="2" type="ORF">TIFTF001_040219</name>
</gene>
<feature type="region of interest" description="Disordered" evidence="1">
    <location>
        <begin position="37"/>
        <end position="98"/>
    </location>
</feature>
<dbReference type="Proteomes" id="UP001187192">
    <property type="component" value="Unassembled WGS sequence"/>
</dbReference>
<dbReference type="EMBL" id="BTGU01001375">
    <property type="protein sequence ID" value="GMN22275.1"/>
    <property type="molecule type" value="Genomic_DNA"/>
</dbReference>
<evidence type="ECO:0000313" key="2">
    <source>
        <dbReference type="EMBL" id="GMN22275.1"/>
    </source>
</evidence>
<evidence type="ECO:0000313" key="3">
    <source>
        <dbReference type="Proteomes" id="UP001187192"/>
    </source>
</evidence>
<organism evidence="2 3">
    <name type="scientific">Ficus carica</name>
    <name type="common">Common fig</name>
    <dbReference type="NCBI Taxonomy" id="3494"/>
    <lineage>
        <taxon>Eukaryota</taxon>
        <taxon>Viridiplantae</taxon>
        <taxon>Streptophyta</taxon>
        <taxon>Embryophyta</taxon>
        <taxon>Tracheophyta</taxon>
        <taxon>Spermatophyta</taxon>
        <taxon>Magnoliopsida</taxon>
        <taxon>eudicotyledons</taxon>
        <taxon>Gunneridae</taxon>
        <taxon>Pentapetalae</taxon>
        <taxon>rosids</taxon>
        <taxon>fabids</taxon>
        <taxon>Rosales</taxon>
        <taxon>Moraceae</taxon>
        <taxon>Ficeae</taxon>
        <taxon>Ficus</taxon>
    </lineage>
</organism>
<accession>A0AA87Z1M3</accession>
<name>A0AA87Z1M3_FICCA</name>
<keyword evidence="3" id="KW-1185">Reference proteome</keyword>
<sequence>MKTPDRPDFPKCPPPALLLSGVNGDSAVGRAASFLLDSGGFHSPTQTKSALRTMLDSHPSHGSQTQPVVDPGTDAARDRLSFKPLSFGSNKSSDEDVVTGRSKWDETYLDPILVPIGPVTRACVNKFKDALMGLIRATWSQAIAWRPIEGITSDDQPNKCVIQVLEETE</sequence>
<proteinExistence type="predicted"/>
<evidence type="ECO:0000256" key="1">
    <source>
        <dbReference type="SAM" id="MobiDB-lite"/>
    </source>
</evidence>
<comment type="caution">
    <text evidence="2">The sequence shown here is derived from an EMBL/GenBank/DDBJ whole genome shotgun (WGS) entry which is preliminary data.</text>
</comment>
<dbReference type="AlphaFoldDB" id="A0AA87Z1M3"/>